<gene>
    <name evidence="2" type="ORF">D9757_000878</name>
</gene>
<name>A0A8H5I0C9_9AGAR</name>
<dbReference type="AlphaFoldDB" id="A0A8H5I0C9"/>
<dbReference type="Gene3D" id="3.30.200.20">
    <property type="entry name" value="Phosphorylase Kinase, domain 1"/>
    <property type="match status" value="1"/>
</dbReference>
<accession>A0A8H5I0C9</accession>
<organism evidence="2 3">
    <name type="scientific">Collybiopsis confluens</name>
    <dbReference type="NCBI Taxonomy" id="2823264"/>
    <lineage>
        <taxon>Eukaryota</taxon>
        <taxon>Fungi</taxon>
        <taxon>Dikarya</taxon>
        <taxon>Basidiomycota</taxon>
        <taxon>Agaricomycotina</taxon>
        <taxon>Agaricomycetes</taxon>
        <taxon>Agaricomycetidae</taxon>
        <taxon>Agaricales</taxon>
        <taxon>Marasmiineae</taxon>
        <taxon>Omphalotaceae</taxon>
        <taxon>Collybiopsis</taxon>
    </lineage>
</organism>
<dbReference type="PROSITE" id="PS50011">
    <property type="entry name" value="PROTEIN_KINASE_DOM"/>
    <property type="match status" value="1"/>
</dbReference>
<dbReference type="OrthoDB" id="4062651at2759"/>
<evidence type="ECO:0000313" key="3">
    <source>
        <dbReference type="Proteomes" id="UP000518752"/>
    </source>
</evidence>
<dbReference type="InterPro" id="IPR011009">
    <property type="entry name" value="Kinase-like_dom_sf"/>
</dbReference>
<dbReference type="GO" id="GO:0004672">
    <property type="term" value="F:protein kinase activity"/>
    <property type="evidence" value="ECO:0007669"/>
    <property type="project" value="InterPro"/>
</dbReference>
<comment type="caution">
    <text evidence="2">The sequence shown here is derived from an EMBL/GenBank/DDBJ whole genome shotgun (WGS) entry which is preliminary data.</text>
</comment>
<dbReference type="SUPFAM" id="SSF56112">
    <property type="entry name" value="Protein kinase-like (PK-like)"/>
    <property type="match status" value="1"/>
</dbReference>
<proteinExistence type="predicted"/>
<dbReference type="InterPro" id="IPR000719">
    <property type="entry name" value="Prot_kinase_dom"/>
</dbReference>
<keyword evidence="3" id="KW-1185">Reference proteome</keyword>
<reference evidence="2 3" key="1">
    <citation type="journal article" date="2020" name="ISME J.">
        <title>Uncovering the hidden diversity of litter-decomposition mechanisms in mushroom-forming fungi.</title>
        <authorList>
            <person name="Floudas D."/>
            <person name="Bentzer J."/>
            <person name="Ahren D."/>
            <person name="Johansson T."/>
            <person name="Persson P."/>
            <person name="Tunlid A."/>
        </authorList>
    </citation>
    <scope>NUCLEOTIDE SEQUENCE [LARGE SCALE GENOMIC DNA]</scope>
    <source>
        <strain evidence="2 3">CBS 406.79</strain>
    </source>
</reference>
<feature type="domain" description="Protein kinase" evidence="1">
    <location>
        <begin position="219"/>
        <end position="371"/>
    </location>
</feature>
<dbReference type="EMBL" id="JAACJN010000004">
    <property type="protein sequence ID" value="KAF5392734.1"/>
    <property type="molecule type" value="Genomic_DNA"/>
</dbReference>
<dbReference type="Gene3D" id="1.10.510.10">
    <property type="entry name" value="Transferase(Phosphotransferase) domain 1"/>
    <property type="match status" value="1"/>
</dbReference>
<protein>
    <recommendedName>
        <fullName evidence="1">Protein kinase domain-containing protein</fullName>
    </recommendedName>
</protein>
<dbReference type="Proteomes" id="UP000518752">
    <property type="component" value="Unassembled WGS sequence"/>
</dbReference>
<sequence>MSQCESFVSIRPNEHLDGCGELEELQARLKKHALPLSCKRFSNSERMLEEAVSVLSSGSGLRSTSYTALIAELLPKESKELKHKRENDKSDDADVGRELRKRIAANEERNSPSQNARPANYLEHQARPIALYDGRYANFPIQKLRARAFVPRLSFSWLGHGAWIVISSPPGIRLGLATTEQGIASFCRLPHKSRFEYSAALRYFPLATSYKADEKTNRFQYEKPLKGADPICVYLASECTSKRKIGVKFVERYGQEAHEELQKISRAPQLIYYGPIRHDPIAQMGAGKRGMVIMEYVEGKTLIEEKASESVRLSVGTAIYHLHARNMVHGDIRPPDVMIIAGKGESDGEEAERVRIIDFDWAGAVGEVLIS</sequence>
<evidence type="ECO:0000313" key="2">
    <source>
        <dbReference type="EMBL" id="KAF5392734.1"/>
    </source>
</evidence>
<evidence type="ECO:0000259" key="1">
    <source>
        <dbReference type="PROSITE" id="PS50011"/>
    </source>
</evidence>
<dbReference type="GO" id="GO:0005524">
    <property type="term" value="F:ATP binding"/>
    <property type="evidence" value="ECO:0007669"/>
    <property type="project" value="InterPro"/>
</dbReference>